<dbReference type="InterPro" id="IPR050312">
    <property type="entry name" value="IolE/XylAMocC-like"/>
</dbReference>
<dbReference type="EMBL" id="AGZR01000009">
    <property type="protein sequence ID" value="EPD32328.1"/>
    <property type="molecule type" value="Genomic_DNA"/>
</dbReference>
<comment type="caution">
    <text evidence="2">The sequence shown here is derived from an EMBL/GenBank/DDBJ whole genome shotgun (WGS) entry which is preliminary data.</text>
</comment>
<evidence type="ECO:0000313" key="2">
    <source>
        <dbReference type="EMBL" id="EPD32328.1"/>
    </source>
</evidence>
<dbReference type="InterPro" id="IPR013022">
    <property type="entry name" value="Xyl_isomerase-like_TIM-brl"/>
</dbReference>
<dbReference type="SUPFAM" id="SSF51658">
    <property type="entry name" value="Xylose isomerase-like"/>
    <property type="match status" value="1"/>
</dbReference>
<accession>S2VXU6</accession>
<evidence type="ECO:0000259" key="1">
    <source>
        <dbReference type="Pfam" id="PF01261"/>
    </source>
</evidence>
<dbReference type="PATRIC" id="fig|883161.3.peg.1884"/>
<keyword evidence="3" id="KW-1185">Reference proteome</keyword>
<organism evidence="2 3">
    <name type="scientific">Propionimicrobium lymphophilum ACS-093-V-SCH5</name>
    <dbReference type="NCBI Taxonomy" id="883161"/>
    <lineage>
        <taxon>Bacteria</taxon>
        <taxon>Bacillati</taxon>
        <taxon>Actinomycetota</taxon>
        <taxon>Actinomycetes</taxon>
        <taxon>Propionibacteriales</taxon>
        <taxon>Propionibacteriaceae</taxon>
        <taxon>Propionimicrobium</taxon>
    </lineage>
</organism>
<dbReference type="PANTHER" id="PTHR12110:SF47">
    <property type="match status" value="1"/>
</dbReference>
<protein>
    <recommendedName>
        <fullName evidence="1">Xylose isomerase-like TIM barrel domain-containing protein</fullName>
    </recommendedName>
</protein>
<dbReference type="Pfam" id="PF01261">
    <property type="entry name" value="AP_endonuc_2"/>
    <property type="match status" value="1"/>
</dbReference>
<dbReference type="Gene3D" id="3.20.20.150">
    <property type="entry name" value="Divalent-metal-dependent TIM barrel enzymes"/>
    <property type="match status" value="1"/>
</dbReference>
<dbReference type="InterPro" id="IPR036237">
    <property type="entry name" value="Xyl_isomerase-like_sf"/>
</dbReference>
<evidence type="ECO:0000313" key="3">
    <source>
        <dbReference type="Proteomes" id="UP000014417"/>
    </source>
</evidence>
<dbReference type="HOGENOM" id="CLU_065571_0_0_11"/>
<feature type="domain" description="Xylose isomerase-like TIM barrel" evidence="1">
    <location>
        <begin position="23"/>
        <end position="248"/>
    </location>
</feature>
<dbReference type="RefSeq" id="WP_016456703.1">
    <property type="nucleotide sequence ID" value="NZ_KE150269.1"/>
</dbReference>
<dbReference type="Proteomes" id="UP000014417">
    <property type="component" value="Unassembled WGS sequence"/>
</dbReference>
<sequence length="266" mass="30224">MHEKIKVGLGTSTVHPETTAGAFETAAELGYDGVELMVGVDRSSTDINYVESLRDKYQVPVLSVHSPCLIITQNTWSSEPWEKLEVSTKAAKRLGADVVVVHPPFRWQHDYAANFVTGVREVAEKSGVTIAVENMYPWRVLGREILAYHPHWDPTNFNYDALTFDLSHAAIGRADPFQMVNEWGSRLRHLHLTDGHDSMMDEHLFPGEGDMRSWEVLEHIVRSGYAGHVIHEISTRKMPSVQARREKLRECLETTRMHIENARRTA</sequence>
<gene>
    <name evidence="2" type="ORF">HMPREF9306_01897</name>
</gene>
<dbReference type="AlphaFoldDB" id="S2VXU6"/>
<dbReference type="OrthoDB" id="3248123at2"/>
<proteinExistence type="predicted"/>
<dbReference type="PANTHER" id="PTHR12110">
    <property type="entry name" value="HYDROXYPYRUVATE ISOMERASE"/>
    <property type="match status" value="1"/>
</dbReference>
<reference evidence="2 3" key="1">
    <citation type="submission" date="2013-04" db="EMBL/GenBank/DDBJ databases">
        <title>The Genome Sequence of Propionimicrobium lymphophilum ACS-093-V-SCH5.</title>
        <authorList>
            <consortium name="The Broad Institute Genomics Platform"/>
            <person name="Earl A."/>
            <person name="Ward D."/>
            <person name="Feldgarden M."/>
            <person name="Gevers D."/>
            <person name="Saerens B."/>
            <person name="Vaneechoutte M."/>
            <person name="Walker B."/>
            <person name="Young S."/>
            <person name="Zeng Q."/>
            <person name="Gargeya S."/>
            <person name="Fitzgerald M."/>
            <person name="Haas B."/>
            <person name="Abouelleil A."/>
            <person name="Allen A.W."/>
            <person name="Alvarado L."/>
            <person name="Arachchi H.M."/>
            <person name="Berlin A.M."/>
            <person name="Chapman S.B."/>
            <person name="Gainer-Dewar J."/>
            <person name="Goldberg J."/>
            <person name="Griggs A."/>
            <person name="Gujja S."/>
            <person name="Hansen M."/>
            <person name="Howarth C."/>
            <person name="Imamovic A."/>
            <person name="Ireland A."/>
            <person name="Larimer J."/>
            <person name="McCowan C."/>
            <person name="Murphy C."/>
            <person name="Pearson M."/>
            <person name="Poon T.W."/>
            <person name="Priest M."/>
            <person name="Roberts A."/>
            <person name="Saif S."/>
            <person name="Shea T."/>
            <person name="Sisk P."/>
            <person name="Sykes S."/>
            <person name="Wortman J."/>
            <person name="Nusbaum C."/>
            <person name="Birren B."/>
        </authorList>
    </citation>
    <scope>NUCLEOTIDE SEQUENCE [LARGE SCALE GENOMIC DNA]</scope>
    <source>
        <strain evidence="2 3">ACS-093-V-SCH5</strain>
    </source>
</reference>
<dbReference type="STRING" id="883161.HMPREF9306_01897"/>
<name>S2VXU6_9ACTN</name>